<dbReference type="AlphaFoldDB" id="A0A3D9DRP1"/>
<feature type="region of interest" description="Disordered" evidence="7">
    <location>
        <begin position="498"/>
        <end position="517"/>
    </location>
</feature>
<sequence>MKAKQVILLGFVFLLMFALCAFLGQIGAGLLLLKLFDLPLSDIRPNTYMQYVMYYGFDSSIKKPLGFATAIAAGLPALAALFVLIGVLPSNAKKMKAIHGEARFTTLSELKKHKLLLDAEGDNKSKREYPPVLLGKYKGKFIADYSQLYTSVAAAPGAGKGVGFVIPNLLMYPHSCVVMDPKKENWSITAGFRSAILKQDCFLFAPDADAASGYCSHRWNPLDYVSEDEIERLASVKRITTILIQAPEGENQSFYLGAQDLVNGLIMFLVETESLERNFKEVLRLMRHEMGLENWIKAAVKQHRSNLSDDTVGLLLGYANNENPKGRDSIKSITLSALSVFDTKTVAEATRYSDFRFEDLRRKRISIYVGVSPPSIGVYQRLLNLFFSQCIVVNTQTLPESATKKDPLPYQCLLMLDEFPALGKVDIIRTSSGYTRGYNMRYALIYQNRSQLEDNALYGREGASSLLETMHNELLLSTDNHQDAKDYSERLGNTTFIEHTRSNSSGKSSSVTRGKQHHSRALMLPQEIINMPDQDAIIFKMGLHPIKAEKIYWYKDKFFKDRGNLPLPKVPKLIKKPEKEQPHATA</sequence>
<accession>A0A3D9DRP1</accession>
<comment type="subcellular location">
    <subcellularLocation>
        <location evidence="1">Cell membrane</location>
        <topology evidence="1">Multi-pass membrane protein</topology>
    </subcellularLocation>
</comment>
<evidence type="ECO:0000256" key="1">
    <source>
        <dbReference type="ARBA" id="ARBA00004651"/>
    </source>
</evidence>
<keyword evidence="3" id="KW-1003">Cell membrane</keyword>
<dbReference type="PANTHER" id="PTHR37937:SF1">
    <property type="entry name" value="CONJUGATIVE TRANSFER: DNA TRANSPORT"/>
    <property type="match status" value="1"/>
</dbReference>
<evidence type="ECO:0000256" key="6">
    <source>
        <dbReference type="ARBA" id="ARBA00023136"/>
    </source>
</evidence>
<feature type="compositionally biased region" description="Polar residues" evidence="7">
    <location>
        <begin position="498"/>
        <end position="513"/>
    </location>
</feature>
<dbReference type="RefSeq" id="WP_115855698.1">
    <property type="nucleotide sequence ID" value="NZ_QRDJ01000013.1"/>
</dbReference>
<dbReference type="PANTHER" id="PTHR37937">
    <property type="entry name" value="CONJUGATIVE TRANSFER: DNA TRANSPORT"/>
    <property type="match status" value="1"/>
</dbReference>
<reference evidence="9 10" key="1">
    <citation type="submission" date="2018-07" db="EMBL/GenBank/DDBJ databases">
        <title>Genomic Encyclopedia of Type Strains, Phase IV (KMG-IV): sequencing the most valuable type-strain genomes for metagenomic binning, comparative biology and taxonomic classification.</title>
        <authorList>
            <person name="Goeker M."/>
        </authorList>
    </citation>
    <scope>NUCLEOTIDE SEQUENCE [LARGE SCALE GENOMIC DNA]</scope>
    <source>
        <strain evidence="9 10">DSM 14324</strain>
    </source>
</reference>
<feature type="transmembrane region" description="Helical" evidence="8">
    <location>
        <begin position="65"/>
        <end position="88"/>
    </location>
</feature>
<comment type="caution">
    <text evidence="9">The sequence shown here is derived from an EMBL/GenBank/DDBJ whole genome shotgun (WGS) entry which is preliminary data.</text>
</comment>
<dbReference type="Gene3D" id="3.40.50.300">
    <property type="entry name" value="P-loop containing nucleotide triphosphate hydrolases"/>
    <property type="match status" value="1"/>
</dbReference>
<keyword evidence="6 8" id="KW-0472">Membrane</keyword>
<dbReference type="SUPFAM" id="SSF52540">
    <property type="entry name" value="P-loop containing nucleoside triphosphate hydrolases"/>
    <property type="match status" value="1"/>
</dbReference>
<comment type="similarity">
    <text evidence="2">Belongs to the VirD4/TraG family.</text>
</comment>
<evidence type="ECO:0000256" key="8">
    <source>
        <dbReference type="SAM" id="Phobius"/>
    </source>
</evidence>
<evidence type="ECO:0000256" key="7">
    <source>
        <dbReference type="SAM" id="MobiDB-lite"/>
    </source>
</evidence>
<evidence type="ECO:0000256" key="3">
    <source>
        <dbReference type="ARBA" id="ARBA00022475"/>
    </source>
</evidence>
<feature type="transmembrane region" description="Helical" evidence="8">
    <location>
        <begin position="7"/>
        <end position="33"/>
    </location>
</feature>
<protein>
    <submittedName>
        <fullName evidence="9">Type IV secretion system protein VirD4</fullName>
    </submittedName>
</protein>
<keyword evidence="5 8" id="KW-1133">Transmembrane helix</keyword>
<dbReference type="EMBL" id="QRDJ01000013">
    <property type="protein sequence ID" value="REC93331.1"/>
    <property type="molecule type" value="Genomic_DNA"/>
</dbReference>
<dbReference type="CDD" id="cd01127">
    <property type="entry name" value="TrwB_TraG_TraD_VirD4"/>
    <property type="match status" value="1"/>
</dbReference>
<keyword evidence="10" id="KW-1185">Reference proteome</keyword>
<evidence type="ECO:0000256" key="2">
    <source>
        <dbReference type="ARBA" id="ARBA00008806"/>
    </source>
</evidence>
<dbReference type="InterPro" id="IPR027417">
    <property type="entry name" value="P-loop_NTPase"/>
</dbReference>
<evidence type="ECO:0000256" key="4">
    <source>
        <dbReference type="ARBA" id="ARBA00022692"/>
    </source>
</evidence>
<dbReference type="Proteomes" id="UP000256334">
    <property type="component" value="Unassembled WGS sequence"/>
</dbReference>
<evidence type="ECO:0000313" key="9">
    <source>
        <dbReference type="EMBL" id="REC93331.1"/>
    </source>
</evidence>
<evidence type="ECO:0000256" key="5">
    <source>
        <dbReference type="ARBA" id="ARBA00022989"/>
    </source>
</evidence>
<dbReference type="GO" id="GO:0005886">
    <property type="term" value="C:plasma membrane"/>
    <property type="evidence" value="ECO:0007669"/>
    <property type="project" value="UniProtKB-SubCell"/>
</dbReference>
<organism evidence="9 10">
    <name type="scientific">Kushneria indalinina DSM 14324</name>
    <dbReference type="NCBI Taxonomy" id="1122140"/>
    <lineage>
        <taxon>Bacteria</taxon>
        <taxon>Pseudomonadati</taxon>
        <taxon>Pseudomonadota</taxon>
        <taxon>Gammaproteobacteria</taxon>
        <taxon>Oceanospirillales</taxon>
        <taxon>Halomonadaceae</taxon>
        <taxon>Kushneria</taxon>
    </lineage>
</organism>
<keyword evidence="4 8" id="KW-0812">Transmembrane</keyword>
<dbReference type="Pfam" id="PF02534">
    <property type="entry name" value="T4SS-DNA_transf"/>
    <property type="match status" value="1"/>
</dbReference>
<evidence type="ECO:0000313" key="10">
    <source>
        <dbReference type="Proteomes" id="UP000256334"/>
    </source>
</evidence>
<name>A0A3D9DRP1_9GAMM</name>
<dbReference type="InterPro" id="IPR003688">
    <property type="entry name" value="TraG/VirD4"/>
</dbReference>
<gene>
    <name evidence="9" type="ORF">C8D72_3490</name>
</gene>
<dbReference type="OrthoDB" id="9759295at2"/>
<proteinExistence type="inferred from homology"/>
<dbReference type="InterPro" id="IPR051539">
    <property type="entry name" value="T4SS-coupling_protein"/>
</dbReference>